<proteinExistence type="predicted"/>
<keyword evidence="3" id="KW-1185">Reference proteome</keyword>
<evidence type="ECO:0000256" key="1">
    <source>
        <dbReference type="SAM" id="MobiDB-lite"/>
    </source>
</evidence>
<organism evidence="2 3">
    <name type="scientific">Promicromonospora thailandica</name>
    <dbReference type="NCBI Taxonomy" id="765201"/>
    <lineage>
        <taxon>Bacteria</taxon>
        <taxon>Bacillati</taxon>
        <taxon>Actinomycetota</taxon>
        <taxon>Actinomycetes</taxon>
        <taxon>Micrococcales</taxon>
        <taxon>Promicromonosporaceae</taxon>
        <taxon>Promicromonospora</taxon>
    </lineage>
</organism>
<evidence type="ECO:0000313" key="2">
    <source>
        <dbReference type="EMBL" id="MCP2265224.1"/>
    </source>
</evidence>
<dbReference type="AlphaFoldDB" id="A0A9X2G8Q1"/>
<dbReference type="Proteomes" id="UP001139493">
    <property type="component" value="Unassembled WGS sequence"/>
</dbReference>
<feature type="region of interest" description="Disordered" evidence="1">
    <location>
        <begin position="171"/>
        <end position="221"/>
    </location>
</feature>
<dbReference type="Gene3D" id="1.20.120.330">
    <property type="entry name" value="Nucleotidyltransferases domain 2"/>
    <property type="match status" value="1"/>
</dbReference>
<sequence>MGLDYELFARHMNIGNPLECFLKGHLWLESCVNNAMEAHLANPDALRVDRMTFSAKVSLCDALGAFTSADLRALRTLNKLRNRLAHQLDADFDEAELLAIGNELDGHTAHLYHSPEREEGDGVQATIVFIIFALVTSLEFQNMRAVYHKRYQTEHIAFAARTMVRRNMSRYNPSLGSYDPERDDPAIREQVGLPEPPQPRDVWDGLSFPGQTGLSDDSAAP</sequence>
<dbReference type="EMBL" id="JAMTCS010000007">
    <property type="protein sequence ID" value="MCP2265224.1"/>
    <property type="molecule type" value="Genomic_DNA"/>
</dbReference>
<gene>
    <name evidence="2" type="ORF">APR03_002572</name>
</gene>
<protein>
    <submittedName>
        <fullName evidence="2">Uncharacterized protein</fullName>
    </submittedName>
</protein>
<evidence type="ECO:0000313" key="3">
    <source>
        <dbReference type="Proteomes" id="UP001139493"/>
    </source>
</evidence>
<dbReference type="RefSeq" id="WP_253836215.1">
    <property type="nucleotide sequence ID" value="NZ_JAMTCS010000007.1"/>
</dbReference>
<dbReference type="SUPFAM" id="SSF158668">
    <property type="entry name" value="MtlR-like"/>
    <property type="match status" value="1"/>
</dbReference>
<accession>A0A9X2G8Q1</accession>
<name>A0A9X2G8Q1_9MICO</name>
<reference evidence="2" key="1">
    <citation type="submission" date="2022-06" db="EMBL/GenBank/DDBJ databases">
        <title>Genomic Encyclopedia of Archaeal and Bacterial Type Strains, Phase II (KMG-II): from individual species to whole genera.</title>
        <authorList>
            <person name="Goeker M."/>
        </authorList>
    </citation>
    <scope>NUCLEOTIDE SEQUENCE</scope>
    <source>
        <strain evidence="2">DSM 26652</strain>
    </source>
</reference>
<dbReference type="InterPro" id="IPR038026">
    <property type="entry name" value="MtlR-like_sf"/>
</dbReference>
<comment type="caution">
    <text evidence="2">The sequence shown here is derived from an EMBL/GenBank/DDBJ whole genome shotgun (WGS) entry which is preliminary data.</text>
</comment>